<dbReference type="GO" id="GO:0004540">
    <property type="term" value="F:RNA nuclease activity"/>
    <property type="evidence" value="ECO:0007669"/>
    <property type="project" value="InterPro"/>
</dbReference>
<evidence type="ECO:0000256" key="3">
    <source>
        <dbReference type="ARBA" id="ARBA00022722"/>
    </source>
</evidence>
<dbReference type="PANTHER" id="PTHR34139">
    <property type="entry name" value="UPF0331 PROTEIN MJ0127"/>
    <property type="match status" value="1"/>
</dbReference>
<evidence type="ECO:0000313" key="7">
    <source>
        <dbReference type="EMBL" id="NDJ18648.1"/>
    </source>
</evidence>
<dbReference type="Proteomes" id="UP000646053">
    <property type="component" value="Unassembled WGS sequence"/>
</dbReference>
<dbReference type="Gene3D" id="1.20.120.580">
    <property type="entry name" value="bsu32300-like"/>
    <property type="match status" value="1"/>
</dbReference>
<comment type="similarity">
    <text evidence="6">Belongs to the HepT RNase toxin family.</text>
</comment>
<sequence length="114" mass="13196">MRNDSERRLDISEAIGRIEQYAAQGKQVFEQDELIQTWVVYHLQVIGEAARALSVEFKAQYPDLPWVEIVGLRNVLVHEYFRINVEVVWAIVEADLPDLKLRVTAIFQELNQGS</sequence>
<evidence type="ECO:0000256" key="4">
    <source>
        <dbReference type="ARBA" id="ARBA00022741"/>
    </source>
</evidence>
<evidence type="ECO:0000313" key="8">
    <source>
        <dbReference type="Proteomes" id="UP000646053"/>
    </source>
</evidence>
<dbReference type="RefSeq" id="WP_162424173.1">
    <property type="nucleotide sequence ID" value="NZ_WVIE01000018.1"/>
</dbReference>
<keyword evidence="1" id="KW-0597">Phosphoprotein</keyword>
<evidence type="ECO:0000256" key="5">
    <source>
        <dbReference type="ARBA" id="ARBA00022801"/>
    </source>
</evidence>
<organism evidence="7 8">
    <name type="scientific">Myxacorys almedinensis A</name>
    <dbReference type="NCBI Taxonomy" id="2690445"/>
    <lineage>
        <taxon>Bacteria</taxon>
        <taxon>Bacillati</taxon>
        <taxon>Cyanobacteriota</taxon>
        <taxon>Cyanophyceae</taxon>
        <taxon>Leptolyngbyales</taxon>
        <taxon>Leptolyngbyaceae</taxon>
        <taxon>Myxacorys</taxon>
        <taxon>Myxacorys almedinensis</taxon>
    </lineage>
</organism>
<dbReference type="InterPro" id="IPR037038">
    <property type="entry name" value="HepT-like_sf"/>
</dbReference>
<keyword evidence="4" id="KW-0547">Nucleotide-binding</keyword>
<dbReference type="PANTHER" id="PTHR34139:SF1">
    <property type="entry name" value="RNASE MJ1380-RELATED"/>
    <property type="match status" value="1"/>
</dbReference>
<gene>
    <name evidence="7" type="ORF">GS601_15365</name>
</gene>
<keyword evidence="5" id="KW-0378">Hydrolase</keyword>
<protein>
    <submittedName>
        <fullName evidence="7">DUF86 domain-containing protein</fullName>
    </submittedName>
</protein>
<name>A0A8J8CJ54_9CYAN</name>
<dbReference type="AlphaFoldDB" id="A0A8J8CJ54"/>
<keyword evidence="3" id="KW-0540">Nuclease</keyword>
<evidence type="ECO:0000256" key="2">
    <source>
        <dbReference type="ARBA" id="ARBA00022649"/>
    </source>
</evidence>
<dbReference type="Pfam" id="PF01934">
    <property type="entry name" value="HepT-like"/>
    <property type="match status" value="1"/>
</dbReference>
<comment type="caution">
    <text evidence="7">The sequence shown here is derived from an EMBL/GenBank/DDBJ whole genome shotgun (WGS) entry which is preliminary data.</text>
</comment>
<dbReference type="InterPro" id="IPR008201">
    <property type="entry name" value="HepT-like"/>
</dbReference>
<reference evidence="7" key="1">
    <citation type="submission" date="2019-12" db="EMBL/GenBank/DDBJ databases">
        <title>High-Quality draft genome sequences of three cyanobacteria isolated from the limestone walls of the Old Cathedral of Coimbra.</title>
        <authorList>
            <person name="Tiago I."/>
            <person name="Soares F."/>
            <person name="Portugal A."/>
        </authorList>
    </citation>
    <scope>NUCLEOTIDE SEQUENCE</scope>
    <source>
        <strain evidence="7">A</strain>
    </source>
</reference>
<dbReference type="EMBL" id="WVIE01000018">
    <property type="protein sequence ID" value="NDJ18648.1"/>
    <property type="molecule type" value="Genomic_DNA"/>
</dbReference>
<evidence type="ECO:0000256" key="1">
    <source>
        <dbReference type="ARBA" id="ARBA00022553"/>
    </source>
</evidence>
<dbReference type="InterPro" id="IPR051813">
    <property type="entry name" value="HepT_RNase_toxin"/>
</dbReference>
<keyword evidence="8" id="KW-1185">Reference proteome</keyword>
<accession>A0A8J8CJ54</accession>
<dbReference type="GO" id="GO:0016787">
    <property type="term" value="F:hydrolase activity"/>
    <property type="evidence" value="ECO:0007669"/>
    <property type="project" value="UniProtKB-KW"/>
</dbReference>
<dbReference type="GO" id="GO:0110001">
    <property type="term" value="C:toxin-antitoxin complex"/>
    <property type="evidence" value="ECO:0007669"/>
    <property type="project" value="InterPro"/>
</dbReference>
<keyword evidence="2" id="KW-1277">Toxin-antitoxin system</keyword>
<dbReference type="GO" id="GO:0000166">
    <property type="term" value="F:nucleotide binding"/>
    <property type="evidence" value="ECO:0007669"/>
    <property type="project" value="UniProtKB-KW"/>
</dbReference>
<proteinExistence type="inferred from homology"/>
<evidence type="ECO:0000256" key="6">
    <source>
        <dbReference type="ARBA" id="ARBA00024207"/>
    </source>
</evidence>